<dbReference type="Proteomes" id="UP000315711">
    <property type="component" value="Unassembled WGS sequence"/>
</dbReference>
<dbReference type="RefSeq" id="WP_144451330.1">
    <property type="nucleotide sequence ID" value="NZ_VLKZ01000009.1"/>
</dbReference>
<reference evidence="1 2" key="1">
    <citation type="journal article" date="2015" name="Stand. Genomic Sci.">
        <title>Genomic Encyclopedia of Bacterial and Archaeal Type Strains, Phase III: the genomes of soil and plant-associated and newly described type strains.</title>
        <authorList>
            <person name="Whitman W.B."/>
            <person name="Woyke T."/>
            <person name="Klenk H.P."/>
            <person name="Zhou Y."/>
            <person name="Lilburn T.G."/>
            <person name="Beck B.J."/>
            <person name="De Vos P."/>
            <person name="Vandamme P."/>
            <person name="Eisen J.A."/>
            <person name="Garrity G."/>
            <person name="Hugenholtz P."/>
            <person name="Kyrpides N.C."/>
        </authorList>
    </citation>
    <scope>NUCLEOTIDE SEQUENCE [LARGE SCALE GENOMIC DNA]</scope>
    <source>
        <strain evidence="1 2">CGMCC 1.10116</strain>
    </source>
</reference>
<dbReference type="PANTHER" id="PTHR31891">
    <property type="entry name" value="FORMAMIDASE C869.04-RELATED"/>
    <property type="match status" value="1"/>
</dbReference>
<evidence type="ECO:0000313" key="2">
    <source>
        <dbReference type="Proteomes" id="UP000315711"/>
    </source>
</evidence>
<dbReference type="AlphaFoldDB" id="A0A562QCR1"/>
<protein>
    <submittedName>
        <fullName evidence="1">Acetamidase/formamidase</fullName>
    </submittedName>
</protein>
<name>A0A562QCR1_9BACI</name>
<evidence type="ECO:0000313" key="1">
    <source>
        <dbReference type="EMBL" id="TWI54545.1"/>
    </source>
</evidence>
<accession>A0A562QCR1</accession>
<sequence length="312" mass="33875">MSKTHYFPSDVVHYSWDAKREPVIKIQSGDSVIFDTREVTDGQFNLNSTTEAIANLDWTRVYPLAGPVYIEGAEPGDTLAVEILDLKVKDWGWTAVLPGLGLLAEDFPDAYLRTFDLSDGEYIHFREDIKVPIEAFLGTMGVCPQDADGTPIMPPGTFGGNMDTRQLTVGTTLYLPVQEVGALFSCGDGHAAQGDGEVCVSALECPMESRLKFTLIKGKSIPAPQFQTKGALTPKVNHAGFYGTTGVGTDLMTASQDALRAMVDHIATTYDMPKIDAYLLSSQCVDLKISEIVDAGHYVVSALLPLAIFEEK</sequence>
<comment type="caution">
    <text evidence="1">The sequence shown here is derived from an EMBL/GenBank/DDBJ whole genome shotgun (WGS) entry which is preliminary data.</text>
</comment>
<dbReference type="Pfam" id="PF03069">
    <property type="entry name" value="FmdA_AmdA"/>
    <property type="match status" value="2"/>
</dbReference>
<dbReference type="PANTHER" id="PTHR31891:SF1">
    <property type="entry name" value="FORMAMIDASE C869.04-RELATED"/>
    <property type="match status" value="1"/>
</dbReference>
<dbReference type="GO" id="GO:0016811">
    <property type="term" value="F:hydrolase activity, acting on carbon-nitrogen (but not peptide) bonds, in linear amides"/>
    <property type="evidence" value="ECO:0007669"/>
    <property type="project" value="InterPro"/>
</dbReference>
<dbReference type="SUPFAM" id="SSF141130">
    <property type="entry name" value="Acetamidase/Formamidase-like"/>
    <property type="match status" value="1"/>
</dbReference>
<proteinExistence type="predicted"/>
<dbReference type="EMBL" id="VLKZ01000009">
    <property type="protein sequence ID" value="TWI54545.1"/>
    <property type="molecule type" value="Genomic_DNA"/>
</dbReference>
<dbReference type="Gene3D" id="3.10.28.20">
    <property type="entry name" value="Acetamidase/Formamidase-like domains"/>
    <property type="match status" value="1"/>
</dbReference>
<dbReference type="InterPro" id="IPR004304">
    <property type="entry name" value="FmdA_AmdA"/>
</dbReference>
<dbReference type="Gene3D" id="2.60.120.580">
    <property type="entry name" value="Acetamidase/Formamidase-like domains"/>
    <property type="match status" value="2"/>
</dbReference>
<keyword evidence="2" id="KW-1185">Reference proteome</keyword>
<organism evidence="1 2">
    <name type="scientific">Halalkalibacter nanhaiisediminis</name>
    <dbReference type="NCBI Taxonomy" id="688079"/>
    <lineage>
        <taxon>Bacteria</taxon>
        <taxon>Bacillati</taxon>
        <taxon>Bacillota</taxon>
        <taxon>Bacilli</taxon>
        <taxon>Bacillales</taxon>
        <taxon>Bacillaceae</taxon>
        <taxon>Halalkalibacter</taxon>
    </lineage>
</organism>
<gene>
    <name evidence="1" type="ORF">IQ10_03098</name>
</gene>
<dbReference type="OrthoDB" id="9811740at2"/>